<evidence type="ECO:0000313" key="3">
    <source>
        <dbReference type="EMBL" id="ACT91936.1"/>
    </source>
</evidence>
<evidence type="ECO:0000256" key="1">
    <source>
        <dbReference type="ARBA" id="ARBA00008005"/>
    </source>
</evidence>
<reference evidence="3 4" key="1">
    <citation type="journal article" date="2009" name="Stand. Genomic Sci.">
        <title>Complete genome sequence of Dyadobacter fermentans type strain (NS114).</title>
        <authorList>
            <person name="Lang E."/>
            <person name="Lapidus A."/>
            <person name="Chertkov O."/>
            <person name="Brettin T."/>
            <person name="Detter J.C."/>
            <person name="Han C."/>
            <person name="Copeland A."/>
            <person name="Glavina Del Rio T."/>
            <person name="Nolan M."/>
            <person name="Chen F."/>
            <person name="Lucas S."/>
            <person name="Tice H."/>
            <person name="Cheng J.F."/>
            <person name="Land M."/>
            <person name="Hauser L."/>
            <person name="Chang Y.J."/>
            <person name="Jeffries C.D."/>
            <person name="Kopitz M."/>
            <person name="Bruce D."/>
            <person name="Goodwin L."/>
            <person name="Pitluck S."/>
            <person name="Ovchinnikova G."/>
            <person name="Pati A."/>
            <person name="Ivanova N."/>
            <person name="Mavrommatis K."/>
            <person name="Chen A."/>
            <person name="Palaniappan K."/>
            <person name="Chain P."/>
            <person name="Bristow J."/>
            <person name="Eisen J.A."/>
            <person name="Markowitz V."/>
            <person name="Hugenholtz P."/>
            <person name="Goker M."/>
            <person name="Rohde M."/>
            <person name="Kyrpides N.C."/>
            <person name="Klenk H.P."/>
        </authorList>
    </citation>
    <scope>NUCLEOTIDE SEQUENCE [LARGE SCALE GENOMIC DNA]</scope>
    <source>
        <strain evidence="4">ATCC 700827 / DSM 18053 / CIP 107007 / KCTC 52180 / NS114</strain>
    </source>
</reference>
<gene>
    <name evidence="3" type="ordered locus">Dfer_0674</name>
</gene>
<comment type="similarity">
    <text evidence="1">Belongs to the myoviridae tail sheath protein family.</text>
</comment>
<dbReference type="Proteomes" id="UP000002011">
    <property type="component" value="Chromosome"/>
</dbReference>
<evidence type="ECO:0000313" key="4">
    <source>
        <dbReference type="Proteomes" id="UP000002011"/>
    </source>
</evidence>
<dbReference type="InterPro" id="IPR052042">
    <property type="entry name" value="Tail_sheath_structural"/>
</dbReference>
<dbReference type="KEGG" id="dfe:Dfer_0674"/>
<dbReference type="eggNOG" id="COG3497">
    <property type="taxonomic scope" value="Bacteria"/>
</dbReference>
<dbReference type="OrthoDB" id="9767864at2"/>
<sequence>MLNLSNLRTPGVYIDEVPKFPPSIAAVETAIPAFIGYTQNDVFKGVSYKQKPVLIESLVDYVEKFGDAPPLVGIAVDLDVDNSIKTAQINTGLLLYDSLRMYFRNGGGKCFIVSLGKYPDITAGGFAAAFKADAEAALEVLKAEDEPTLIVIPDGVLLSATDLGSLHSTALVQCEQFKDRFLIADVKMADPLKYDPAEITAFKTAIGMANVQFGAAYYPYIRVNLPRFIKFRDIRNKVTKLTLPLNWESEYIPASDTNTLNVFRELNILIDKNVYLESLDAGTLADTYATRKKAFDIAVSTNNLNDSRNEFKLALGFLFKDVLKPFIDKLADGITLPLPAAPDNQNSLDELFAVLDALKPSLETLINIARVLNTDTKVGAVITLANGDIGGATWNYYKNGTTNLPTAITGAAALTGSAADVAIATSYTLTDQVPPATTQTVVNLNRLFYGNANAKGLNDIFNVLINGISKIRNLLSSYEKIKENDVMKRVPVIGNVIGYLQSENYLLPPSGTIAGVYARVDEKRGVWKSPANESLINVVGPSVKVTDEQHGTLNIDPSTGKSINVIRSFVGKGTLVWGARTLAGNDNEWRYVSVRRFFNMVEESCKKTTEQFVFEPNDANTWVKVQAMIENFLTTLWRQGALQGAITEHAFYVTVGLGKTMTALDILEGRLIVEIGMAVVRPAEFIILRFSHKMPES</sequence>
<evidence type="ECO:0000259" key="2">
    <source>
        <dbReference type="Pfam" id="PF17482"/>
    </source>
</evidence>
<accession>C6W179</accession>
<dbReference type="Pfam" id="PF17482">
    <property type="entry name" value="Phage_sheath_1C"/>
    <property type="match status" value="1"/>
</dbReference>
<feature type="domain" description="Tail sheath protein C-terminal" evidence="2">
    <location>
        <begin position="586"/>
        <end position="690"/>
    </location>
</feature>
<dbReference type="EMBL" id="CP001619">
    <property type="protein sequence ID" value="ACT91936.1"/>
    <property type="molecule type" value="Genomic_DNA"/>
</dbReference>
<organism evidence="3 4">
    <name type="scientific">Dyadobacter fermentans (strain ATCC 700827 / DSM 18053 / CIP 107007 / KCTC 52180 / NS114)</name>
    <dbReference type="NCBI Taxonomy" id="471854"/>
    <lineage>
        <taxon>Bacteria</taxon>
        <taxon>Pseudomonadati</taxon>
        <taxon>Bacteroidota</taxon>
        <taxon>Cytophagia</taxon>
        <taxon>Cytophagales</taxon>
        <taxon>Spirosomataceae</taxon>
        <taxon>Dyadobacter</taxon>
    </lineage>
</organism>
<dbReference type="RefSeq" id="WP_015810193.1">
    <property type="nucleotide sequence ID" value="NC_013037.1"/>
</dbReference>
<name>C6W179_DYAFD</name>
<dbReference type="STRING" id="471854.Dfer_0674"/>
<dbReference type="AlphaFoldDB" id="C6W179"/>
<dbReference type="PANTHER" id="PTHR35861">
    <property type="match status" value="1"/>
</dbReference>
<keyword evidence="4" id="KW-1185">Reference proteome</keyword>
<dbReference type="PANTHER" id="PTHR35861:SF1">
    <property type="entry name" value="PHAGE TAIL SHEATH PROTEIN"/>
    <property type="match status" value="1"/>
</dbReference>
<dbReference type="HOGENOM" id="CLU_009303_2_0_10"/>
<protein>
    <submittedName>
        <fullName evidence="3">Putative phage tail sheath protein FI</fullName>
    </submittedName>
</protein>
<dbReference type="InterPro" id="IPR020287">
    <property type="entry name" value="Tail_sheath_C"/>
</dbReference>
<proteinExistence type="inferred from homology"/>
<dbReference type="Gene3D" id="3.40.50.11780">
    <property type="match status" value="2"/>
</dbReference>